<sequence>MTTSSVRPASRGFSLVEVMVTMTVFGLVMAGALPFFVSNIKYQFVGEQKLLINNDIRRITNELVENAREANSFTLYRSFYNHNNYTGAPVTRDVNGNGSVTWADRLLNGQAGDFLVLVYYRDPYFDSRFFDGTPGNSPTLTNGQVTRLVGYYIAPNRRIPGEYALYSFDTDLSRGPTDTTWTTPWGATFPATLSSTIPQPSGTTTVEALLPAATSAWAQNNAHRIVINDLNGLAMTPVTVNGTATTTGFSFFNFQNRSVIVRTKILHGNQAKRVTNTYNFTITPRG</sequence>
<organism evidence="2 3">
    <name type="scientific">Lacunisphaera limnophila</name>
    <dbReference type="NCBI Taxonomy" id="1838286"/>
    <lineage>
        <taxon>Bacteria</taxon>
        <taxon>Pseudomonadati</taxon>
        <taxon>Verrucomicrobiota</taxon>
        <taxon>Opitutia</taxon>
        <taxon>Opitutales</taxon>
        <taxon>Opitutaceae</taxon>
        <taxon>Lacunisphaera</taxon>
    </lineage>
</organism>
<dbReference type="InterPro" id="IPR045584">
    <property type="entry name" value="Pilin-like"/>
</dbReference>
<keyword evidence="3" id="KW-1185">Reference proteome</keyword>
<dbReference type="Pfam" id="PF07963">
    <property type="entry name" value="N_methyl"/>
    <property type="match status" value="1"/>
</dbReference>
<dbReference type="SUPFAM" id="SSF54523">
    <property type="entry name" value="Pili subunits"/>
    <property type="match status" value="1"/>
</dbReference>
<evidence type="ECO:0008006" key="4">
    <source>
        <dbReference type="Google" id="ProtNLM"/>
    </source>
</evidence>
<accession>A0A1D8AWU1</accession>
<dbReference type="AlphaFoldDB" id="A0A1D8AWU1"/>
<evidence type="ECO:0000313" key="3">
    <source>
        <dbReference type="Proteomes" id="UP000095228"/>
    </source>
</evidence>
<keyword evidence="1" id="KW-0812">Transmembrane</keyword>
<dbReference type="KEGG" id="obg:Verru16b_02456"/>
<evidence type="ECO:0000313" key="2">
    <source>
        <dbReference type="EMBL" id="AOS45375.1"/>
    </source>
</evidence>
<protein>
    <recommendedName>
        <fullName evidence="4">Prepilin-type N-terminal cleavage/methylation domain-containing protein</fullName>
    </recommendedName>
</protein>
<evidence type="ECO:0000256" key="1">
    <source>
        <dbReference type="SAM" id="Phobius"/>
    </source>
</evidence>
<dbReference type="NCBIfam" id="TIGR02532">
    <property type="entry name" value="IV_pilin_GFxxxE"/>
    <property type="match status" value="1"/>
</dbReference>
<keyword evidence="1" id="KW-1133">Transmembrane helix</keyword>
<dbReference type="RefSeq" id="WP_069962531.1">
    <property type="nucleotide sequence ID" value="NZ_CP016094.1"/>
</dbReference>
<dbReference type="Proteomes" id="UP000095228">
    <property type="component" value="Chromosome"/>
</dbReference>
<dbReference type="STRING" id="1838286.Verru16b_02456"/>
<dbReference type="OrthoDB" id="5956286at2"/>
<dbReference type="EMBL" id="CP016094">
    <property type="protein sequence ID" value="AOS45375.1"/>
    <property type="molecule type" value="Genomic_DNA"/>
</dbReference>
<proteinExistence type="predicted"/>
<gene>
    <name evidence="2" type="ORF">Verru16b_02456</name>
</gene>
<reference evidence="2 3" key="1">
    <citation type="submission" date="2016-06" db="EMBL/GenBank/DDBJ databases">
        <title>Three novel species with peptidoglycan cell walls form the new genus Lacunisphaera gen. nov. in the family Opitutaceae of the verrucomicrobial subdivision 4.</title>
        <authorList>
            <person name="Rast P."/>
            <person name="Gloeckner I."/>
            <person name="Jogler M."/>
            <person name="Boedeker C."/>
            <person name="Jeske O."/>
            <person name="Wiegand S."/>
            <person name="Reinhardt R."/>
            <person name="Schumann P."/>
            <person name="Rohde M."/>
            <person name="Spring S."/>
            <person name="Gloeckner F.O."/>
            <person name="Jogler C."/>
        </authorList>
    </citation>
    <scope>NUCLEOTIDE SEQUENCE [LARGE SCALE GENOMIC DNA]</scope>
    <source>
        <strain evidence="2 3">IG16b</strain>
    </source>
</reference>
<dbReference type="PROSITE" id="PS00409">
    <property type="entry name" value="PROKAR_NTER_METHYL"/>
    <property type="match status" value="1"/>
</dbReference>
<keyword evidence="1" id="KW-0472">Membrane</keyword>
<name>A0A1D8AWU1_9BACT</name>
<dbReference type="InterPro" id="IPR012902">
    <property type="entry name" value="N_methyl_site"/>
</dbReference>
<feature type="transmembrane region" description="Helical" evidence="1">
    <location>
        <begin position="12"/>
        <end position="37"/>
    </location>
</feature>